<name>A0A5B8SU86_9GAMM</name>
<dbReference type="Proteomes" id="UP000321272">
    <property type="component" value="Chromosome"/>
</dbReference>
<gene>
    <name evidence="3" type="ORF">FGL86_15155</name>
</gene>
<dbReference type="Pfam" id="PF05016">
    <property type="entry name" value="ParE_toxin"/>
    <property type="match status" value="1"/>
</dbReference>
<organism evidence="3 4">
    <name type="scientific">Pistricoccus aurantiacus</name>
    <dbReference type="NCBI Taxonomy" id="1883414"/>
    <lineage>
        <taxon>Bacteria</taxon>
        <taxon>Pseudomonadati</taxon>
        <taxon>Pseudomonadota</taxon>
        <taxon>Gammaproteobacteria</taxon>
        <taxon>Oceanospirillales</taxon>
        <taxon>Halomonadaceae</taxon>
        <taxon>Pistricoccus</taxon>
    </lineage>
</organism>
<protein>
    <submittedName>
        <fullName evidence="3">Type II toxin-antitoxin system RelE/ParE family toxin</fullName>
    </submittedName>
</protein>
<evidence type="ECO:0000256" key="2">
    <source>
        <dbReference type="ARBA" id="ARBA00022649"/>
    </source>
</evidence>
<dbReference type="PANTHER" id="PTHR33755">
    <property type="entry name" value="TOXIN PARE1-RELATED"/>
    <property type="match status" value="1"/>
</dbReference>
<accession>A0A5B8SU86</accession>
<dbReference type="AlphaFoldDB" id="A0A5B8SU86"/>
<keyword evidence="2" id="KW-1277">Toxin-antitoxin system</keyword>
<dbReference type="KEGG" id="paur:FGL86_15155"/>
<comment type="similarity">
    <text evidence="1">Belongs to the RelE toxin family.</text>
</comment>
<evidence type="ECO:0000256" key="1">
    <source>
        <dbReference type="ARBA" id="ARBA00006226"/>
    </source>
</evidence>
<dbReference type="OrthoDB" id="121597at2"/>
<dbReference type="InterPro" id="IPR035093">
    <property type="entry name" value="RelE/ParE_toxin_dom_sf"/>
</dbReference>
<dbReference type="Gene3D" id="3.30.2310.20">
    <property type="entry name" value="RelE-like"/>
    <property type="match status" value="1"/>
</dbReference>
<dbReference type="InterPro" id="IPR007712">
    <property type="entry name" value="RelE/ParE_toxin"/>
</dbReference>
<evidence type="ECO:0000313" key="4">
    <source>
        <dbReference type="Proteomes" id="UP000321272"/>
    </source>
</evidence>
<proteinExistence type="inferred from homology"/>
<evidence type="ECO:0000313" key="3">
    <source>
        <dbReference type="EMBL" id="QEA40286.1"/>
    </source>
</evidence>
<reference evidence="3 4" key="1">
    <citation type="submission" date="2019-06" db="EMBL/GenBank/DDBJ databases">
        <title>Genome analyses of bacteria isolated from kimchi.</title>
        <authorList>
            <person name="Lee S."/>
            <person name="Ahn S."/>
            <person name="Roh S."/>
        </authorList>
    </citation>
    <scope>NUCLEOTIDE SEQUENCE [LARGE SCALE GENOMIC DNA]</scope>
    <source>
        <strain evidence="3 4">CBA4606</strain>
    </source>
</reference>
<sequence length="96" mass="11400">MPHLKWSTRSLNDMQRLHRFLAYKDQDAASRAIKSIRYGVRVLAHQPQAGRPIDDMEPEYREWLIDFGNSGYIVRYRIDNDTIILLAIRHQKEADF</sequence>
<keyword evidence="4" id="KW-1185">Reference proteome</keyword>
<dbReference type="PANTHER" id="PTHR33755:SF7">
    <property type="entry name" value="TOXIN MODULE OF TOXIN-ANTITOXIN SYSTEM RELE_STBE FAMILY"/>
    <property type="match status" value="1"/>
</dbReference>
<dbReference type="EMBL" id="CP042382">
    <property type="protein sequence ID" value="QEA40286.1"/>
    <property type="molecule type" value="Genomic_DNA"/>
</dbReference>
<dbReference type="InterPro" id="IPR051803">
    <property type="entry name" value="TA_system_RelE-like_toxin"/>
</dbReference>